<dbReference type="InterPro" id="IPR001789">
    <property type="entry name" value="Sig_transdc_resp-reg_receiver"/>
</dbReference>
<feature type="domain" description="HD-GYP" evidence="3">
    <location>
        <begin position="155"/>
        <end position="366"/>
    </location>
</feature>
<evidence type="ECO:0000313" key="5">
    <source>
        <dbReference type="Proteomes" id="UP000029640"/>
    </source>
</evidence>
<dbReference type="InterPro" id="IPR003607">
    <property type="entry name" value="HD/PDEase_dom"/>
</dbReference>
<dbReference type="SMART" id="SM00471">
    <property type="entry name" value="HDc"/>
    <property type="match status" value="1"/>
</dbReference>
<dbReference type="InterPro" id="IPR011006">
    <property type="entry name" value="CheY-like_superfamily"/>
</dbReference>
<dbReference type="CDD" id="cd00077">
    <property type="entry name" value="HDc"/>
    <property type="match status" value="1"/>
</dbReference>
<dbReference type="AlphaFoldDB" id="A0A095VP98"/>
<reference evidence="4 5" key="1">
    <citation type="journal article" date="2014" name="Genome Announc.">
        <title>Genome Sequence of Gammaproteobacterial Pseudohaliea rubra Type Strain DSM 19751, Isolated from Coastal Seawater of the Mediterranean Sea.</title>
        <authorList>
            <person name="Spring S."/>
            <person name="Fiebig A."/>
            <person name="Riedel T."/>
            <person name="Goker M."/>
            <person name="Klenk H.P."/>
        </authorList>
    </citation>
    <scope>NUCLEOTIDE SEQUENCE [LARGE SCALE GENOMIC DNA]</scope>
    <source>
        <strain evidence="4 5">DSM 19751</strain>
    </source>
</reference>
<comment type="caution">
    <text evidence="4">The sequence shown here is derived from an EMBL/GenBank/DDBJ whole genome shotgun (WGS) entry which is preliminary data.</text>
</comment>
<dbReference type="GO" id="GO:0000160">
    <property type="term" value="P:phosphorelay signal transduction system"/>
    <property type="evidence" value="ECO:0007669"/>
    <property type="project" value="InterPro"/>
</dbReference>
<keyword evidence="1" id="KW-0597">Phosphoprotein</keyword>
<feature type="modified residue" description="4-aspartylphosphate" evidence="1">
    <location>
        <position position="61"/>
    </location>
</feature>
<dbReference type="Pfam" id="PF13487">
    <property type="entry name" value="HD_5"/>
    <property type="match status" value="1"/>
</dbReference>
<accession>A0A095VP98</accession>
<evidence type="ECO:0000259" key="3">
    <source>
        <dbReference type="PROSITE" id="PS51832"/>
    </source>
</evidence>
<organism evidence="4 5">
    <name type="scientific">Pseudohaliea rubra DSM 19751</name>
    <dbReference type="NCBI Taxonomy" id="1265313"/>
    <lineage>
        <taxon>Bacteria</taxon>
        <taxon>Pseudomonadati</taxon>
        <taxon>Pseudomonadota</taxon>
        <taxon>Gammaproteobacteria</taxon>
        <taxon>Cellvibrionales</taxon>
        <taxon>Halieaceae</taxon>
        <taxon>Pseudohaliea</taxon>
    </lineage>
</organism>
<dbReference type="Gene3D" id="1.10.3210.10">
    <property type="entry name" value="Hypothetical protein af1432"/>
    <property type="match status" value="1"/>
</dbReference>
<name>A0A095VP98_9GAMM</name>
<dbReference type="InterPro" id="IPR037522">
    <property type="entry name" value="HD_GYP_dom"/>
</dbReference>
<dbReference type="PROSITE" id="PS51832">
    <property type="entry name" value="HD_GYP"/>
    <property type="match status" value="1"/>
</dbReference>
<dbReference type="InterPro" id="IPR052020">
    <property type="entry name" value="Cyclic_di-GMP/3'3'-cGAMP_PDE"/>
</dbReference>
<keyword evidence="5" id="KW-1185">Reference proteome</keyword>
<dbReference type="GO" id="GO:0008081">
    <property type="term" value="F:phosphoric diester hydrolase activity"/>
    <property type="evidence" value="ECO:0007669"/>
    <property type="project" value="UniProtKB-ARBA"/>
</dbReference>
<dbReference type="OrthoDB" id="9787688at2"/>
<dbReference type="RefSeq" id="WP_035517017.1">
    <property type="nucleotide sequence ID" value="NZ_KN234773.1"/>
</dbReference>
<dbReference type="PATRIC" id="fig|1265313.6.peg.2200"/>
<protein>
    <submittedName>
        <fullName evidence="4">Pole remodelling regulatory diguanylate cyclase</fullName>
    </submittedName>
</protein>
<dbReference type="Gene3D" id="3.40.50.2300">
    <property type="match status" value="1"/>
</dbReference>
<dbReference type="SMART" id="SM00448">
    <property type="entry name" value="REC"/>
    <property type="match status" value="1"/>
</dbReference>
<dbReference type="PANTHER" id="PTHR45228">
    <property type="entry name" value="CYCLIC DI-GMP PHOSPHODIESTERASE TM_0186-RELATED"/>
    <property type="match status" value="1"/>
</dbReference>
<dbReference type="SUPFAM" id="SSF109604">
    <property type="entry name" value="HD-domain/PDEase-like"/>
    <property type="match status" value="1"/>
</dbReference>
<evidence type="ECO:0000256" key="1">
    <source>
        <dbReference type="PROSITE-ProRule" id="PRU00169"/>
    </source>
</evidence>
<feature type="domain" description="Response regulatory" evidence="2">
    <location>
        <begin position="12"/>
        <end position="128"/>
    </location>
</feature>
<dbReference type="EMBL" id="AUVB01000063">
    <property type="protein sequence ID" value="KGE03190.1"/>
    <property type="molecule type" value="Genomic_DNA"/>
</dbReference>
<proteinExistence type="predicted"/>
<dbReference type="SUPFAM" id="SSF52172">
    <property type="entry name" value="CheY-like"/>
    <property type="match status" value="1"/>
</dbReference>
<sequence length="366" mass="40588">MTTAVPHAEAPLLLLVDDVPANLELLTDCLRDKYRLMVARSGERALALASGPRRPQLILLDIQMPGMDGYSVLEALQRDPATAEIPVIFVTALSDSLREEKGLALGAVDYVTKPINAPILRARVSAHLALKASKDFLSDKAAYLEQEVSRRTREVVALQDVVVHAMASLAEARDNETGNHILRTKNYVRRLAEELLAQGLFPEFLSPAYIDRLCKSAPLHDIGKVGIPDHILLKPGRLTAEEFEVMKTHTTLGYDAIRKAEQALGMEVDFLACAKEIALYHQEKWDGSGYPEGLAGEAIPLSARLMALADVYDALISERVYKRAFTHEESLAIIEEGRDQHFDPALVDTFLGIHEEFREIAQRYAD</sequence>
<evidence type="ECO:0000313" key="4">
    <source>
        <dbReference type="EMBL" id="KGE03190.1"/>
    </source>
</evidence>
<gene>
    <name evidence="4" type="ORF">HRUBRA_02230</name>
</gene>
<dbReference type="Proteomes" id="UP000029640">
    <property type="component" value="Unassembled WGS sequence"/>
</dbReference>
<dbReference type="HOGENOM" id="CLU_000445_92_10_6"/>
<dbReference type="STRING" id="1265313.HRUBRA_02230"/>
<dbReference type="PROSITE" id="PS50110">
    <property type="entry name" value="RESPONSE_REGULATORY"/>
    <property type="match status" value="1"/>
</dbReference>
<dbReference type="Pfam" id="PF00072">
    <property type="entry name" value="Response_reg"/>
    <property type="match status" value="1"/>
</dbReference>
<dbReference type="eggNOG" id="COG3437">
    <property type="taxonomic scope" value="Bacteria"/>
</dbReference>
<evidence type="ECO:0000259" key="2">
    <source>
        <dbReference type="PROSITE" id="PS50110"/>
    </source>
</evidence>
<dbReference type="PANTHER" id="PTHR45228:SF5">
    <property type="entry name" value="CYCLIC DI-GMP PHOSPHODIESTERASE VC_1348-RELATED"/>
    <property type="match status" value="1"/>
</dbReference>